<evidence type="ECO:0000256" key="2">
    <source>
        <dbReference type="ARBA" id="ARBA00022692"/>
    </source>
</evidence>
<dbReference type="GO" id="GO:0020037">
    <property type="term" value="F:heme binding"/>
    <property type="evidence" value="ECO:0007669"/>
    <property type="project" value="InterPro"/>
</dbReference>
<evidence type="ECO:0000256" key="1">
    <source>
        <dbReference type="ARBA" id="ARBA00004141"/>
    </source>
</evidence>
<dbReference type="GO" id="GO:0017004">
    <property type="term" value="P:cytochrome complex assembly"/>
    <property type="evidence" value="ECO:0007669"/>
    <property type="project" value="UniProtKB-KW"/>
</dbReference>
<keyword evidence="10" id="KW-1185">Reference proteome</keyword>
<evidence type="ECO:0000259" key="7">
    <source>
        <dbReference type="Pfam" id="PF01578"/>
    </source>
</evidence>
<evidence type="ECO:0000256" key="4">
    <source>
        <dbReference type="ARBA" id="ARBA00022989"/>
    </source>
</evidence>
<feature type="transmembrane region" description="Helical" evidence="6">
    <location>
        <begin position="432"/>
        <end position="451"/>
    </location>
</feature>
<dbReference type="Pfam" id="PF05140">
    <property type="entry name" value="ResB"/>
    <property type="match status" value="1"/>
</dbReference>
<feature type="transmembrane region" description="Helical" evidence="6">
    <location>
        <begin position="843"/>
        <end position="861"/>
    </location>
</feature>
<dbReference type="InterPro" id="IPR045062">
    <property type="entry name" value="Cyt_c_biogenesis_CcsA/CcmC"/>
</dbReference>
<feature type="transmembrane region" description="Helical" evidence="6">
    <location>
        <begin position="990"/>
        <end position="1010"/>
    </location>
</feature>
<feature type="transmembrane region" description="Helical" evidence="6">
    <location>
        <begin position="921"/>
        <end position="945"/>
    </location>
</feature>
<protein>
    <submittedName>
        <fullName evidence="9">Cytochrome C biogenesis protein</fullName>
    </submittedName>
</protein>
<feature type="transmembrane region" description="Helical" evidence="6">
    <location>
        <begin position="12"/>
        <end position="32"/>
    </location>
</feature>
<feature type="domain" description="Cytochrome c assembly protein" evidence="7">
    <location>
        <begin position="814"/>
        <end position="1018"/>
    </location>
</feature>
<dbReference type="Pfam" id="PF01578">
    <property type="entry name" value="Cytochrom_C_asm"/>
    <property type="match status" value="1"/>
</dbReference>
<feature type="transmembrane region" description="Helical" evidence="6">
    <location>
        <begin position="1030"/>
        <end position="1050"/>
    </location>
</feature>
<sequence>MIEIVKKTLFSTKLMAVLFLVFAVAMAIGTFVETWYSTETARIYIYNATWFEAIMVFFVINFLGNMFRYKLFSWKKWPVLILHLSWILIIVGAFVTRYISYEGMMPIREGNTENRFYSDKTFLTAFVDGDIGGETKRRVLEDDLIVTPEGMRSSLPWKSDFNGQPFTISYVDFIAGAEEGLIPDARGSQYLKIVEAGDGQRHEHYLENGKVASIHNVLFSLNKETDGAINIYSDSVGYQIKSPFSGDFMRMADQFRGEVVNDSLQTLQLRSLYNMAGMQFVIPEPLVRGSYGIVKVPANEVTEATQDALVVSITVNGETVEQKLLGGKGSSNFSDKVKVGGMDFSLSYGSKVYELPFSIQLNDFIAEKYPGTEAGYASFMSKITVKDKRPFDYDIFMNHVLDHKGYRFFQSSFHPDEKGTVLSVNHDFWGTWITYIGYFLLYLGLMGIMFFGKTRFRDLQKSLEKIKTKKAALGTIAFFLFTSLATAQQEDTENHEHTNLPSQEQVDSIIQATIVDEKHAESFGALVIQDEGGRMKPIHTFASELLRRLSGKNTYDDFTANQVFLSMMMNPGIWYNTEFIALGKKENDSLRSIIDVPKGTKYVKATDFFDDKGTYKLQPYLQKATSTTNPSNFEKDFKKVGERLSLLNIALSGQIVKIFPLLNDENNKWISAIEYRSGQYQVSDSLYSNFVKNSMPYYLGSLKTAIDSGDYAQPDMLLEAFKQNQRNHGAEVLPDEKKVEIEIMYNKLDIFNRLYKYYGMVGLLLFFILIFRIFKDREIWKATAYVLKGSVIILFIWHTAGLVLRWYISGHAPWSDAYESILYVSWATMAIGLALGRKSELTLAASAFVTSLLLAVAHQSWVDPAIANLQPVLDSYWLMIHVAVIVGSYGPLTVGMILGVVSLLLIILTTKKNKERMELNLRELIVINELALTTGLVMLTIGNFLGGQWANESWGRYWGWDPKETWALISIMIYAFVIHMRLVPGLRGKWIFNFASIIAFASIMMTYFGVNFYLVGLHSYASGDQVITPSFIWYTVLGVFILGGVSLWRYRVNYAK</sequence>
<feature type="domain" description="ResB-like" evidence="8">
    <location>
        <begin position="345"/>
        <end position="420"/>
    </location>
</feature>
<evidence type="ECO:0000313" key="9">
    <source>
        <dbReference type="EMBL" id="PWL39099.1"/>
    </source>
</evidence>
<feature type="transmembrane region" description="Helical" evidence="6">
    <location>
        <begin position="876"/>
        <end position="909"/>
    </location>
</feature>
<evidence type="ECO:0000256" key="5">
    <source>
        <dbReference type="ARBA" id="ARBA00023136"/>
    </source>
</evidence>
<keyword evidence="3" id="KW-0201">Cytochrome c-type biogenesis</keyword>
<feature type="transmembrane region" description="Helical" evidence="6">
    <location>
        <begin position="79"/>
        <end position="99"/>
    </location>
</feature>
<organism evidence="9 10">
    <name type="scientific">Flagellimonas aquimarina</name>
    <dbReference type="NCBI Taxonomy" id="2201895"/>
    <lineage>
        <taxon>Bacteria</taxon>
        <taxon>Pseudomonadati</taxon>
        <taxon>Bacteroidota</taxon>
        <taxon>Flavobacteriia</taxon>
        <taxon>Flavobacteriales</taxon>
        <taxon>Flavobacteriaceae</taxon>
        <taxon>Flagellimonas</taxon>
    </lineage>
</organism>
<dbReference type="GO" id="GO:0005886">
    <property type="term" value="C:plasma membrane"/>
    <property type="evidence" value="ECO:0007669"/>
    <property type="project" value="TreeGrafter"/>
</dbReference>
<keyword evidence="5 6" id="KW-0472">Membrane</keyword>
<feature type="transmembrane region" description="Helical" evidence="6">
    <location>
        <begin position="965"/>
        <end position="983"/>
    </location>
</feature>
<comment type="subcellular location">
    <subcellularLocation>
        <location evidence="1">Membrane</location>
        <topology evidence="1">Multi-pass membrane protein</topology>
    </subcellularLocation>
</comment>
<keyword evidence="4 6" id="KW-1133">Transmembrane helix</keyword>
<feature type="transmembrane region" description="Helical" evidence="6">
    <location>
        <begin position="786"/>
        <end position="808"/>
    </location>
</feature>
<dbReference type="PANTHER" id="PTHR30071">
    <property type="entry name" value="HEME EXPORTER PROTEIN C"/>
    <property type="match status" value="1"/>
</dbReference>
<feature type="transmembrane region" description="Helical" evidence="6">
    <location>
        <begin position="44"/>
        <end position="67"/>
    </location>
</feature>
<evidence type="ECO:0000259" key="8">
    <source>
        <dbReference type="Pfam" id="PF05140"/>
    </source>
</evidence>
<evidence type="ECO:0000256" key="3">
    <source>
        <dbReference type="ARBA" id="ARBA00022748"/>
    </source>
</evidence>
<evidence type="ECO:0000256" key="6">
    <source>
        <dbReference type="SAM" id="Phobius"/>
    </source>
</evidence>
<dbReference type="AlphaFoldDB" id="A0A316L2F8"/>
<comment type="caution">
    <text evidence="9">The sequence shown here is derived from an EMBL/GenBank/DDBJ whole genome shotgun (WGS) entry which is preliminary data.</text>
</comment>
<dbReference type="RefSeq" id="WP_109663523.1">
    <property type="nucleotide sequence ID" value="NZ_QGEG01000002.1"/>
</dbReference>
<dbReference type="OrthoDB" id="9814290at2"/>
<reference evidence="9 10" key="1">
    <citation type="submission" date="2018-05" db="EMBL/GenBank/DDBJ databases">
        <title>Complete genome sequence of Flagellimonas aquimarina ECD12 isolated from seaweed Ecklonia cava.</title>
        <authorList>
            <person name="Choi S."/>
            <person name="Seong C."/>
        </authorList>
    </citation>
    <scope>NUCLEOTIDE SEQUENCE [LARGE SCALE GENOMIC DNA]</scope>
    <source>
        <strain evidence="9 10">ECD12</strain>
    </source>
</reference>
<feature type="transmembrane region" description="Helical" evidence="6">
    <location>
        <begin position="820"/>
        <end position="836"/>
    </location>
</feature>
<keyword evidence="2 6" id="KW-0812">Transmembrane</keyword>
<dbReference type="EMBL" id="QGEG01000002">
    <property type="protein sequence ID" value="PWL39099.1"/>
    <property type="molecule type" value="Genomic_DNA"/>
</dbReference>
<dbReference type="PANTHER" id="PTHR30071:SF1">
    <property type="entry name" value="CYTOCHROME B_B6 PROTEIN-RELATED"/>
    <property type="match status" value="1"/>
</dbReference>
<dbReference type="Proteomes" id="UP000245762">
    <property type="component" value="Unassembled WGS sequence"/>
</dbReference>
<proteinExistence type="predicted"/>
<gene>
    <name evidence="9" type="ORF">DKG77_12835</name>
</gene>
<feature type="transmembrane region" description="Helical" evidence="6">
    <location>
        <begin position="755"/>
        <end position="774"/>
    </location>
</feature>
<dbReference type="InterPro" id="IPR002541">
    <property type="entry name" value="Cyt_c_assembly"/>
</dbReference>
<accession>A0A316L2F8</accession>
<evidence type="ECO:0000313" key="10">
    <source>
        <dbReference type="Proteomes" id="UP000245762"/>
    </source>
</evidence>
<name>A0A316L2F8_9FLAO</name>
<dbReference type="InterPro" id="IPR007816">
    <property type="entry name" value="ResB-like_domain"/>
</dbReference>